<dbReference type="InterPro" id="IPR002941">
    <property type="entry name" value="DNA_methylase_N4/N6"/>
</dbReference>
<evidence type="ECO:0000313" key="4">
    <source>
        <dbReference type="EMBL" id="GAI34037.1"/>
    </source>
</evidence>
<dbReference type="GO" id="GO:0008170">
    <property type="term" value="F:N-methyltransferase activity"/>
    <property type="evidence" value="ECO:0007669"/>
    <property type="project" value="InterPro"/>
</dbReference>
<keyword evidence="2" id="KW-0808">Transferase</keyword>
<sequence length="217" mass="25793">MKNRLNIAQELLRDDGVIFVHCNDNEQAYLKVLMDEIFGRDNFVEIVTVVNNPRGRDYGGIANMHEFINVYSKTPAYKLYRLVDENKKFPYQDKIGGFETRELRNRNIIFNDKNRPNLFYPFYLNPNKQDENGFYQIALDKKSGWIEVPPAKSQGVQTVWRWSKEKAKEQLNINICGKGMMNGKYQIIEKYREKSRMARSVWWDKEVNSERRTLHLK</sequence>
<comment type="caution">
    <text evidence="4">The sequence shown here is derived from an EMBL/GenBank/DDBJ whole genome shotgun (WGS) entry which is preliminary data.</text>
</comment>
<evidence type="ECO:0000256" key="1">
    <source>
        <dbReference type="ARBA" id="ARBA00022603"/>
    </source>
</evidence>
<protein>
    <recommendedName>
        <fullName evidence="3">DNA methylase N-4/N-6 domain-containing protein</fullName>
    </recommendedName>
</protein>
<dbReference type="EMBL" id="BARV01031094">
    <property type="protein sequence ID" value="GAI34037.1"/>
    <property type="molecule type" value="Genomic_DNA"/>
</dbReference>
<keyword evidence="1" id="KW-0489">Methyltransferase</keyword>
<dbReference type="Gene3D" id="3.40.50.150">
    <property type="entry name" value="Vaccinia Virus protein VP39"/>
    <property type="match status" value="1"/>
</dbReference>
<dbReference type="Pfam" id="PF01555">
    <property type="entry name" value="N6_N4_Mtase"/>
    <property type="match status" value="1"/>
</dbReference>
<dbReference type="AlphaFoldDB" id="X1MQX7"/>
<reference evidence="4" key="1">
    <citation type="journal article" date="2014" name="Front. Microbiol.">
        <title>High frequency of phylogenetically diverse reductive dehalogenase-homologous genes in deep subseafloor sedimentary metagenomes.</title>
        <authorList>
            <person name="Kawai M."/>
            <person name="Futagami T."/>
            <person name="Toyoda A."/>
            <person name="Takaki Y."/>
            <person name="Nishi S."/>
            <person name="Hori S."/>
            <person name="Arai W."/>
            <person name="Tsubouchi T."/>
            <person name="Morono Y."/>
            <person name="Uchiyama I."/>
            <person name="Ito T."/>
            <person name="Fujiyama A."/>
            <person name="Inagaki F."/>
            <person name="Takami H."/>
        </authorList>
    </citation>
    <scope>NUCLEOTIDE SEQUENCE</scope>
    <source>
        <strain evidence="4">Expedition CK06-06</strain>
    </source>
</reference>
<dbReference type="InterPro" id="IPR029063">
    <property type="entry name" value="SAM-dependent_MTases_sf"/>
</dbReference>
<evidence type="ECO:0000256" key="2">
    <source>
        <dbReference type="ARBA" id="ARBA00022679"/>
    </source>
</evidence>
<dbReference type="GO" id="GO:0032259">
    <property type="term" value="P:methylation"/>
    <property type="evidence" value="ECO:0007669"/>
    <property type="project" value="UniProtKB-KW"/>
</dbReference>
<gene>
    <name evidence="4" type="ORF">S06H3_49263</name>
</gene>
<organism evidence="4">
    <name type="scientific">marine sediment metagenome</name>
    <dbReference type="NCBI Taxonomy" id="412755"/>
    <lineage>
        <taxon>unclassified sequences</taxon>
        <taxon>metagenomes</taxon>
        <taxon>ecological metagenomes</taxon>
    </lineage>
</organism>
<feature type="domain" description="DNA methylase N-4/N-6" evidence="3">
    <location>
        <begin position="1"/>
        <end position="160"/>
    </location>
</feature>
<feature type="non-terminal residue" evidence="4">
    <location>
        <position position="217"/>
    </location>
</feature>
<accession>X1MQX7</accession>
<dbReference type="SUPFAM" id="SSF53335">
    <property type="entry name" value="S-adenosyl-L-methionine-dependent methyltransferases"/>
    <property type="match status" value="1"/>
</dbReference>
<dbReference type="GO" id="GO:0003677">
    <property type="term" value="F:DNA binding"/>
    <property type="evidence" value="ECO:0007669"/>
    <property type="project" value="InterPro"/>
</dbReference>
<evidence type="ECO:0000259" key="3">
    <source>
        <dbReference type="Pfam" id="PF01555"/>
    </source>
</evidence>
<proteinExistence type="predicted"/>
<name>X1MQX7_9ZZZZ</name>